<dbReference type="GO" id="GO:0016491">
    <property type="term" value="F:oxidoreductase activity"/>
    <property type="evidence" value="ECO:0007669"/>
    <property type="project" value="TreeGrafter"/>
</dbReference>
<dbReference type="InterPro" id="IPR050464">
    <property type="entry name" value="Zeta_carotene_desat/Oxidored"/>
</dbReference>
<dbReference type="Pfam" id="PF13450">
    <property type="entry name" value="NAD_binding_8"/>
    <property type="match status" value="1"/>
</dbReference>
<dbReference type="EMBL" id="LKEB01000043">
    <property type="protein sequence ID" value="ROW06290.1"/>
    <property type="molecule type" value="Genomic_DNA"/>
</dbReference>
<dbReference type="InterPro" id="IPR036188">
    <property type="entry name" value="FAD/NAD-bd_sf"/>
</dbReference>
<evidence type="ECO:0000313" key="1">
    <source>
        <dbReference type="EMBL" id="ROW06290.1"/>
    </source>
</evidence>
<dbReference type="Gene3D" id="3.30.70.1990">
    <property type="match status" value="1"/>
</dbReference>
<proteinExistence type="predicted"/>
<dbReference type="InParanoid" id="A0A423WS52"/>
<gene>
    <name evidence="1" type="ORF">VPNG_08112</name>
</gene>
<dbReference type="AlphaFoldDB" id="A0A423WS52"/>
<evidence type="ECO:0000313" key="2">
    <source>
        <dbReference type="Proteomes" id="UP000285146"/>
    </source>
</evidence>
<keyword evidence="2" id="KW-1185">Reference proteome</keyword>
<dbReference type="PRINTS" id="PR00411">
    <property type="entry name" value="PNDRDTASEI"/>
</dbReference>
<evidence type="ECO:0008006" key="3">
    <source>
        <dbReference type="Google" id="ProtNLM"/>
    </source>
</evidence>
<dbReference type="Gene3D" id="1.10.405.20">
    <property type="match status" value="1"/>
</dbReference>
<accession>A0A423WS52</accession>
<comment type="caution">
    <text evidence="1">The sequence shown here is derived from an EMBL/GenBank/DDBJ whole genome shotgun (WGS) entry which is preliminary data.</text>
</comment>
<sequence>MASLKNSLTHVGSFLAVRNTTDTIVVNTDVVVIGGGASGSHAAVRLTDYGQDVIVIEKQSNLGGAVDSYTDLGNAKPYDFGVMVFADYGNASGFFERFNIAVSTKEMPSLDYLYADFKTGQHLSNYTGPPWDEQLAALEAYVSVAEKYEDLIVPGYWNFPVPSEIPEDLLLNFGDFVEKYNITDALPLIFSTTGLGVGNLVDRITLPVMQAFGAQMGRLLTGAQASVAPSSGRNQDLYDAIARFLGDKVYYNTRAISSTRSDDGVIVTVRNMLSGQETVVKAKKLLIAIEPVAKKLAAFDLDEHEEDVFSKFQFTREYTAIVSNPSLPTNYSVTNLPYAANDNNYKTYPDFNFTSSFDAVDYDSDLYRIDVIGDEHLGPQEAKALAQQNFKTLVESGVLPASNQTVLKFEAFSDHGPMHDRVSVEELKAGFIQDLLGIQGLRSTWYTGAAFSSNYQTILWQYNEVLLPQLLAT</sequence>
<dbReference type="PANTHER" id="PTHR42923:SF26">
    <property type="entry name" value="FMN REDUCTASE LOT6, PUTATIVE (AFU_ORTHOLOGUE AFUA_7G06600)-RELATED"/>
    <property type="match status" value="1"/>
</dbReference>
<dbReference type="OrthoDB" id="68575at2759"/>
<name>A0A423WS52_9PEZI</name>
<dbReference type="PANTHER" id="PTHR42923">
    <property type="entry name" value="PROTOPORPHYRINOGEN OXIDASE"/>
    <property type="match status" value="1"/>
</dbReference>
<dbReference type="SUPFAM" id="SSF51905">
    <property type="entry name" value="FAD/NAD(P)-binding domain"/>
    <property type="match status" value="1"/>
</dbReference>
<reference evidence="1 2" key="1">
    <citation type="submission" date="2015-09" db="EMBL/GenBank/DDBJ databases">
        <title>Host preference determinants of Valsa canker pathogens revealed by comparative genomics.</title>
        <authorList>
            <person name="Yin Z."/>
            <person name="Huang L."/>
        </authorList>
    </citation>
    <scope>NUCLEOTIDE SEQUENCE [LARGE SCALE GENOMIC DNA]</scope>
    <source>
        <strain evidence="1 2">SXYLt</strain>
    </source>
</reference>
<dbReference type="Proteomes" id="UP000285146">
    <property type="component" value="Unassembled WGS sequence"/>
</dbReference>
<dbReference type="Gene3D" id="3.50.50.60">
    <property type="entry name" value="FAD/NAD(P)-binding domain"/>
    <property type="match status" value="1"/>
</dbReference>
<protein>
    <recommendedName>
        <fullName evidence="3">Amine oxidase domain-containing protein</fullName>
    </recommendedName>
</protein>
<organism evidence="1 2">
    <name type="scientific">Cytospora leucostoma</name>
    <dbReference type="NCBI Taxonomy" id="1230097"/>
    <lineage>
        <taxon>Eukaryota</taxon>
        <taxon>Fungi</taxon>
        <taxon>Dikarya</taxon>
        <taxon>Ascomycota</taxon>
        <taxon>Pezizomycotina</taxon>
        <taxon>Sordariomycetes</taxon>
        <taxon>Sordariomycetidae</taxon>
        <taxon>Diaporthales</taxon>
        <taxon>Cytosporaceae</taxon>
        <taxon>Cytospora</taxon>
    </lineage>
</organism>